<organism evidence="1 2">
    <name type="scientific">Apiospora arundinis</name>
    <dbReference type="NCBI Taxonomy" id="335852"/>
    <lineage>
        <taxon>Eukaryota</taxon>
        <taxon>Fungi</taxon>
        <taxon>Dikarya</taxon>
        <taxon>Ascomycota</taxon>
        <taxon>Pezizomycotina</taxon>
        <taxon>Sordariomycetes</taxon>
        <taxon>Xylariomycetidae</taxon>
        <taxon>Amphisphaeriales</taxon>
        <taxon>Apiosporaceae</taxon>
        <taxon>Apiospora</taxon>
    </lineage>
</organism>
<sequence length="70" mass="8374">MAYLLWYEQQLYRYAYKTVLKKAGDDRLYENVEQFEERWFTEQVCPRIFELISRNHVAVALGDMHGLGAV</sequence>
<keyword evidence="2" id="KW-1185">Reference proteome</keyword>
<reference evidence="1 2" key="1">
    <citation type="journal article" date="2024" name="IMA Fungus">
        <title>Apiospora arundinis, a panoply of carbohydrate-active enzymes and secondary metabolites.</title>
        <authorList>
            <person name="Sorensen T."/>
            <person name="Petersen C."/>
            <person name="Muurmann A.T."/>
            <person name="Christiansen J.V."/>
            <person name="Brundto M.L."/>
            <person name="Overgaard C.K."/>
            <person name="Boysen A.T."/>
            <person name="Wollenberg R.D."/>
            <person name="Larsen T.O."/>
            <person name="Sorensen J.L."/>
            <person name="Nielsen K.L."/>
            <person name="Sondergaard T.E."/>
        </authorList>
    </citation>
    <scope>NUCLEOTIDE SEQUENCE [LARGE SCALE GENOMIC DNA]</scope>
    <source>
        <strain evidence="1 2">AAU 773</strain>
    </source>
</reference>
<gene>
    <name evidence="1" type="ORF">PGQ11_010027</name>
</gene>
<dbReference type="EMBL" id="JAPCWZ010000006">
    <property type="protein sequence ID" value="KAK8859293.1"/>
    <property type="molecule type" value="Genomic_DNA"/>
</dbReference>
<evidence type="ECO:0000313" key="2">
    <source>
        <dbReference type="Proteomes" id="UP001390339"/>
    </source>
</evidence>
<dbReference type="Proteomes" id="UP001390339">
    <property type="component" value="Unassembled WGS sequence"/>
</dbReference>
<evidence type="ECO:0000313" key="1">
    <source>
        <dbReference type="EMBL" id="KAK8859293.1"/>
    </source>
</evidence>
<name>A0ABR2I8G0_9PEZI</name>
<protein>
    <submittedName>
        <fullName evidence="1">Cullin-domain-containing protein</fullName>
    </submittedName>
</protein>
<accession>A0ABR2I8G0</accession>
<comment type="caution">
    <text evidence="1">The sequence shown here is derived from an EMBL/GenBank/DDBJ whole genome shotgun (WGS) entry which is preliminary data.</text>
</comment>
<proteinExistence type="predicted"/>